<keyword evidence="1" id="KW-1133">Transmembrane helix</keyword>
<gene>
    <name evidence="2" type="ORF">FB554_1231</name>
</gene>
<name>A0A542XB87_9MICO</name>
<dbReference type="Pfam" id="PF08592">
    <property type="entry name" value="Anthrone_oxy"/>
    <property type="match status" value="1"/>
</dbReference>
<comment type="caution">
    <text evidence="2">The sequence shown here is derived from an EMBL/GenBank/DDBJ whole genome shotgun (WGS) entry which is preliminary data.</text>
</comment>
<dbReference type="OrthoDB" id="4827927at2"/>
<accession>A0A542XB87</accession>
<keyword evidence="1" id="KW-0812">Transmembrane</keyword>
<keyword evidence="3" id="KW-1185">Reference proteome</keyword>
<feature type="transmembrane region" description="Helical" evidence="1">
    <location>
        <begin position="51"/>
        <end position="74"/>
    </location>
</feature>
<evidence type="ECO:0000256" key="1">
    <source>
        <dbReference type="SAM" id="Phobius"/>
    </source>
</evidence>
<feature type="transmembrane region" description="Helical" evidence="1">
    <location>
        <begin position="81"/>
        <end position="101"/>
    </location>
</feature>
<evidence type="ECO:0000313" key="3">
    <source>
        <dbReference type="Proteomes" id="UP000318336"/>
    </source>
</evidence>
<reference evidence="2 3" key="1">
    <citation type="submission" date="2019-06" db="EMBL/GenBank/DDBJ databases">
        <title>Sequencing the genomes of 1000 actinobacteria strains.</title>
        <authorList>
            <person name="Klenk H.-P."/>
        </authorList>
    </citation>
    <scope>NUCLEOTIDE SEQUENCE [LARGE SCALE GENOMIC DNA]</scope>
    <source>
        <strain evidence="2 3">DSM 24617</strain>
    </source>
</reference>
<dbReference type="EMBL" id="VFOK01000001">
    <property type="protein sequence ID" value="TQL33097.1"/>
    <property type="molecule type" value="Genomic_DNA"/>
</dbReference>
<sequence>MTAVGSVAMFAATITVGLTAGLFFAFAVAVMPGLARTDAATFVPAMQRINVAIVNPVFLVVFLGPLPMLVLGAARGPSRTWATAALVLYAVTVAITVAGNIPLNNALMKVPTDQGGAILEAGRAEFETRWNRLHLIRTVAVIVSFVCCLAALRSG</sequence>
<dbReference type="AlphaFoldDB" id="A0A542XB87"/>
<evidence type="ECO:0000313" key="2">
    <source>
        <dbReference type="EMBL" id="TQL33097.1"/>
    </source>
</evidence>
<organism evidence="2 3">
    <name type="scientific">Barrientosiimonas humi</name>
    <dbReference type="NCBI Taxonomy" id="999931"/>
    <lineage>
        <taxon>Bacteria</taxon>
        <taxon>Bacillati</taxon>
        <taxon>Actinomycetota</taxon>
        <taxon>Actinomycetes</taxon>
        <taxon>Micrococcales</taxon>
        <taxon>Dermacoccaceae</taxon>
        <taxon>Barrientosiimonas</taxon>
    </lineage>
</organism>
<keyword evidence="1" id="KW-0472">Membrane</keyword>
<feature type="transmembrane region" description="Helical" evidence="1">
    <location>
        <begin position="7"/>
        <end position="31"/>
    </location>
</feature>
<dbReference type="Proteomes" id="UP000318336">
    <property type="component" value="Unassembled WGS sequence"/>
</dbReference>
<dbReference type="RefSeq" id="WP_142005159.1">
    <property type="nucleotide sequence ID" value="NZ_CAJTBP010000001.1"/>
</dbReference>
<protein>
    <submittedName>
        <fullName evidence="2">Putative membrane protein</fullName>
    </submittedName>
</protein>
<feature type="transmembrane region" description="Helical" evidence="1">
    <location>
        <begin position="135"/>
        <end position="152"/>
    </location>
</feature>
<dbReference type="InterPro" id="IPR013901">
    <property type="entry name" value="Anthrone_oxy"/>
</dbReference>
<proteinExistence type="predicted"/>